<dbReference type="KEGG" id="vpn:A21D_00692"/>
<gene>
    <name evidence="2" type="ORF">A21D_00692</name>
</gene>
<protein>
    <recommendedName>
        <fullName evidence="1">Endospore appendages core domain-containing protein</fullName>
    </recommendedName>
</protein>
<feature type="domain" description="Endospore appendages core" evidence="1">
    <location>
        <begin position="34"/>
        <end position="134"/>
    </location>
</feature>
<dbReference type="Pfam" id="PF13157">
    <property type="entry name" value="Enas"/>
    <property type="match status" value="1"/>
</dbReference>
<reference evidence="3" key="1">
    <citation type="submission" date="2016-11" db="EMBL/GenBank/DDBJ databases">
        <title>Complete genome sequence of Virgibacillus pantothenticus 21D, a halophilic bacterium isolated from the deep hypersaline anoxic basin Discovery in the Mediterranean Sea.</title>
        <authorList>
            <person name="Zeaiter Z."/>
            <person name="Booth J.M."/>
            <person name="Prosdocimi E.M."/>
            <person name="Mapelli F."/>
            <person name="Fusi M."/>
            <person name="Daffonchio D."/>
            <person name="Borin S."/>
            <person name="Crotti E."/>
        </authorList>
    </citation>
    <scope>NUCLEOTIDE SEQUENCE [LARGE SCALE GENOMIC DNA]</scope>
    <source>
        <strain evidence="3">21D</strain>
    </source>
</reference>
<dbReference type="EMBL" id="CP018622">
    <property type="protein sequence ID" value="AUJ23805.1"/>
    <property type="molecule type" value="Genomic_DNA"/>
</dbReference>
<accession>A0A2K9IWH5</accession>
<evidence type="ECO:0000313" key="3">
    <source>
        <dbReference type="Proteomes" id="UP000234237"/>
    </source>
</evidence>
<dbReference type="AlphaFoldDB" id="A0A2K9IWH5"/>
<dbReference type="Proteomes" id="UP000234237">
    <property type="component" value="Chromosome"/>
</dbReference>
<name>A0A2K9IWH5_9BACI</name>
<sequence>MSYQPDLLCVRARKVYDWISQLTNIKLKEKVPIKKGRCIQDNICLKFNAPSDGKKLTLWSAVELKDVHGTFVIVIDKRCEEEIEIFINENYMTTLTGGELISATVADLQLIEAQFKDNSAINYCKGSLIIQLVYRPKKAEEKCKHINCFLSDHKGTPLKIKEEAISCMEHSNPSKRRDIEVVLNGQIVKLQEVEMLIKGFITVEFLNERGIRDRWFVFPFWEVETFYLCAPKGTDISCIVSKMECKAEYISHEQNCKCCMGIGICIMICLNIYAFSDVTLELLGKECKPRFALKATKSFPASCAKNQCSF</sequence>
<evidence type="ECO:0000259" key="1">
    <source>
        <dbReference type="Pfam" id="PF13157"/>
    </source>
</evidence>
<dbReference type="InterPro" id="IPR025055">
    <property type="entry name" value="Ena_core"/>
</dbReference>
<organism evidence="2 3">
    <name type="scientific">Virgibacillus dokdonensis</name>
    <dbReference type="NCBI Taxonomy" id="302167"/>
    <lineage>
        <taxon>Bacteria</taxon>
        <taxon>Bacillati</taxon>
        <taxon>Bacillota</taxon>
        <taxon>Bacilli</taxon>
        <taxon>Bacillales</taxon>
        <taxon>Bacillaceae</taxon>
        <taxon>Virgibacillus</taxon>
    </lineage>
</organism>
<evidence type="ECO:0000313" key="2">
    <source>
        <dbReference type="EMBL" id="AUJ23805.1"/>
    </source>
</evidence>
<proteinExistence type="predicted"/>
<dbReference type="RefSeq" id="WP_101932703.1">
    <property type="nucleotide sequence ID" value="NZ_CP018622.1"/>
</dbReference>